<dbReference type="GO" id="GO:0005634">
    <property type="term" value="C:nucleus"/>
    <property type="evidence" value="ECO:0007669"/>
    <property type="project" value="UniProtKB-SubCell"/>
</dbReference>
<name>A0A9W9HQ16_9EURO</name>
<dbReference type="RefSeq" id="XP_056539231.1">
    <property type="nucleotide sequence ID" value="XM_056691525.1"/>
</dbReference>
<dbReference type="EMBL" id="JAPQKN010000007">
    <property type="protein sequence ID" value="KAJ5152923.1"/>
    <property type="molecule type" value="Genomic_DNA"/>
</dbReference>
<evidence type="ECO:0000313" key="7">
    <source>
        <dbReference type="EMBL" id="KAJ5152923.1"/>
    </source>
</evidence>
<evidence type="ECO:0000256" key="2">
    <source>
        <dbReference type="ARBA" id="ARBA00023015"/>
    </source>
</evidence>
<dbReference type="Pfam" id="PF11951">
    <property type="entry name" value="Fungal_trans_2"/>
    <property type="match status" value="1"/>
</dbReference>
<sequence>MPSRPNSSRPGCWTCKKRHRKARCDGSRPTCHKCAAYGEECEGFGSRRLAFRDSTPKVQEKHRSHRLTTASFRSFGQNSLPAISMKDRAVLCEFIESVASKLALTDSHNIWRDDVAQMVSDESNHRLLLHAILGVTLMHRTHLEFRITPDAVMHYDLAVKNLQPALEPADLLRSSQLDTVLATLFLLVWFEILAQDWEKWNVHLAALANLLNGLDPSQIAHSRFRQVLLSAVARLDVPNTIWRLNPPLLNRSLYKLLRSRGQRNAEPQSLDDAAVRAFESLHAIMGQFAGIYADWLRGVLACSEVAASMLGILEDLNLWHRSLPRDLQLSGDINATSATPKTPLQCTLLVHYLSSKLFALYVLNPDCSAPDDTAYPFCHQIARNICTLIDGLGPPERRNFTRFRGRCWHDPASLYC</sequence>
<reference evidence="7" key="2">
    <citation type="journal article" date="2023" name="IMA Fungus">
        <title>Comparative genomic study of the Penicillium genus elucidates a diverse pangenome and 15 lateral gene transfer events.</title>
        <authorList>
            <person name="Petersen C."/>
            <person name="Sorensen T."/>
            <person name="Nielsen M.R."/>
            <person name="Sondergaard T.E."/>
            <person name="Sorensen J.L."/>
            <person name="Fitzpatrick D.A."/>
            <person name="Frisvad J.C."/>
            <person name="Nielsen K.L."/>
        </authorList>
    </citation>
    <scope>NUCLEOTIDE SEQUENCE</scope>
    <source>
        <strain evidence="7">IBT 26290</strain>
    </source>
</reference>
<dbReference type="SMART" id="SM00066">
    <property type="entry name" value="GAL4"/>
    <property type="match status" value="1"/>
</dbReference>
<keyword evidence="8" id="KW-1185">Reference proteome</keyword>
<keyword evidence="5" id="KW-0539">Nucleus</keyword>
<dbReference type="Proteomes" id="UP001149163">
    <property type="component" value="Unassembled WGS sequence"/>
</dbReference>
<reference evidence="7" key="1">
    <citation type="submission" date="2022-11" db="EMBL/GenBank/DDBJ databases">
        <authorList>
            <person name="Petersen C."/>
        </authorList>
    </citation>
    <scope>NUCLEOTIDE SEQUENCE</scope>
    <source>
        <strain evidence="7">IBT 26290</strain>
    </source>
</reference>
<evidence type="ECO:0000256" key="3">
    <source>
        <dbReference type="ARBA" id="ARBA00023125"/>
    </source>
</evidence>
<evidence type="ECO:0000256" key="1">
    <source>
        <dbReference type="ARBA" id="ARBA00004123"/>
    </source>
</evidence>
<dbReference type="Pfam" id="PF00172">
    <property type="entry name" value="Zn_clus"/>
    <property type="match status" value="1"/>
</dbReference>
<dbReference type="CDD" id="cd00067">
    <property type="entry name" value="GAL4"/>
    <property type="match status" value="1"/>
</dbReference>
<dbReference type="PANTHER" id="PTHR37534">
    <property type="entry name" value="TRANSCRIPTIONAL ACTIVATOR PROTEIN UGA3"/>
    <property type="match status" value="1"/>
</dbReference>
<comment type="caution">
    <text evidence="7">The sequence shown here is derived from an EMBL/GenBank/DDBJ whole genome shotgun (WGS) entry which is preliminary data.</text>
</comment>
<comment type="subcellular location">
    <subcellularLocation>
        <location evidence="1">Nucleus</location>
    </subcellularLocation>
</comment>
<dbReference type="InterPro" id="IPR021858">
    <property type="entry name" value="Fun_TF"/>
</dbReference>
<keyword evidence="4" id="KW-0804">Transcription</keyword>
<dbReference type="SUPFAM" id="SSF57701">
    <property type="entry name" value="Zn2/Cys6 DNA-binding domain"/>
    <property type="match status" value="1"/>
</dbReference>
<dbReference type="GO" id="GO:0045944">
    <property type="term" value="P:positive regulation of transcription by RNA polymerase II"/>
    <property type="evidence" value="ECO:0007669"/>
    <property type="project" value="TreeGrafter"/>
</dbReference>
<dbReference type="GO" id="GO:0000981">
    <property type="term" value="F:DNA-binding transcription factor activity, RNA polymerase II-specific"/>
    <property type="evidence" value="ECO:0007669"/>
    <property type="project" value="InterPro"/>
</dbReference>
<keyword evidence="2" id="KW-0805">Transcription regulation</keyword>
<dbReference type="GO" id="GO:0008270">
    <property type="term" value="F:zinc ion binding"/>
    <property type="evidence" value="ECO:0007669"/>
    <property type="project" value="InterPro"/>
</dbReference>
<keyword evidence="3" id="KW-0238">DNA-binding</keyword>
<dbReference type="PANTHER" id="PTHR37534:SF49">
    <property type="entry name" value="LYSINE BIOSYNTHESIS REGULATORY PROTEIN LYS14"/>
    <property type="match status" value="1"/>
</dbReference>
<evidence type="ECO:0000256" key="5">
    <source>
        <dbReference type="ARBA" id="ARBA00023242"/>
    </source>
</evidence>
<dbReference type="OrthoDB" id="5419315at2759"/>
<evidence type="ECO:0000256" key="4">
    <source>
        <dbReference type="ARBA" id="ARBA00023163"/>
    </source>
</evidence>
<accession>A0A9W9HQ16</accession>
<feature type="domain" description="Zn(2)-C6 fungal-type" evidence="6">
    <location>
        <begin position="6"/>
        <end position="52"/>
    </location>
</feature>
<organism evidence="7 8">
    <name type="scientific">Penicillium canariense</name>
    <dbReference type="NCBI Taxonomy" id="189055"/>
    <lineage>
        <taxon>Eukaryota</taxon>
        <taxon>Fungi</taxon>
        <taxon>Dikarya</taxon>
        <taxon>Ascomycota</taxon>
        <taxon>Pezizomycotina</taxon>
        <taxon>Eurotiomycetes</taxon>
        <taxon>Eurotiomycetidae</taxon>
        <taxon>Eurotiales</taxon>
        <taxon>Aspergillaceae</taxon>
        <taxon>Penicillium</taxon>
    </lineage>
</organism>
<evidence type="ECO:0000259" key="6">
    <source>
        <dbReference type="SMART" id="SM00066"/>
    </source>
</evidence>
<dbReference type="GeneID" id="81430701"/>
<dbReference type="AlphaFoldDB" id="A0A9W9HQ16"/>
<dbReference type="Gene3D" id="4.10.240.10">
    <property type="entry name" value="Zn(2)-C6 fungal-type DNA-binding domain"/>
    <property type="match status" value="1"/>
</dbReference>
<protein>
    <recommendedName>
        <fullName evidence="6">Zn(2)-C6 fungal-type domain-containing protein</fullName>
    </recommendedName>
</protein>
<dbReference type="GO" id="GO:0000976">
    <property type="term" value="F:transcription cis-regulatory region binding"/>
    <property type="evidence" value="ECO:0007669"/>
    <property type="project" value="TreeGrafter"/>
</dbReference>
<dbReference type="InterPro" id="IPR036864">
    <property type="entry name" value="Zn2-C6_fun-type_DNA-bd_sf"/>
</dbReference>
<proteinExistence type="predicted"/>
<evidence type="ECO:0000313" key="8">
    <source>
        <dbReference type="Proteomes" id="UP001149163"/>
    </source>
</evidence>
<dbReference type="InterPro" id="IPR001138">
    <property type="entry name" value="Zn2Cys6_DnaBD"/>
</dbReference>
<gene>
    <name evidence="7" type="ORF">N7482_009401</name>
</gene>